<accession>A0A2N3KIT6</accession>
<evidence type="ECO:0000256" key="1">
    <source>
        <dbReference type="SAM" id="Phobius"/>
    </source>
</evidence>
<organism evidence="2 3">
    <name type="scientific">Thalassospira marina</name>
    <dbReference type="NCBI Taxonomy" id="2048283"/>
    <lineage>
        <taxon>Bacteria</taxon>
        <taxon>Pseudomonadati</taxon>
        <taxon>Pseudomonadota</taxon>
        <taxon>Alphaproteobacteria</taxon>
        <taxon>Rhodospirillales</taxon>
        <taxon>Thalassospiraceae</taxon>
        <taxon>Thalassospira</taxon>
    </lineage>
</organism>
<dbReference type="AlphaFoldDB" id="A0A2N3KIT6"/>
<evidence type="ECO:0008006" key="4">
    <source>
        <dbReference type="Google" id="ProtNLM"/>
    </source>
</evidence>
<keyword evidence="1" id="KW-0472">Membrane</keyword>
<name>A0A2N3KIT6_9PROT</name>
<dbReference type="OrthoDB" id="9888446at2"/>
<keyword evidence="1" id="KW-0812">Transmembrane</keyword>
<dbReference type="EMBL" id="NWTK01000017">
    <property type="protein sequence ID" value="PKR50455.1"/>
    <property type="molecule type" value="Genomic_DNA"/>
</dbReference>
<comment type="caution">
    <text evidence="2">The sequence shown here is derived from an EMBL/GenBank/DDBJ whole genome shotgun (WGS) entry which is preliminary data.</text>
</comment>
<reference evidence="2 3" key="1">
    <citation type="submission" date="2017-09" db="EMBL/GenBank/DDBJ databases">
        <title>Biodiversity and function of Thalassospira species in the particle-attached aromatic-hydrocarbon-degrading consortia from the surface seawater of the South China Sea.</title>
        <authorList>
            <person name="Dong C."/>
            <person name="Liu R."/>
            <person name="Shao Z."/>
        </authorList>
    </citation>
    <scope>NUCLEOTIDE SEQUENCE [LARGE SCALE GENOMIC DNA]</scope>
    <source>
        <strain evidence="2 3">CSC1P2</strain>
    </source>
</reference>
<protein>
    <recommendedName>
        <fullName evidence="4">DUF2335 domain-containing protein</fullName>
    </recommendedName>
</protein>
<evidence type="ECO:0000313" key="2">
    <source>
        <dbReference type="EMBL" id="PKR50455.1"/>
    </source>
</evidence>
<proteinExistence type="predicted"/>
<feature type="transmembrane region" description="Helical" evidence="1">
    <location>
        <begin position="106"/>
        <end position="128"/>
    </location>
</feature>
<feature type="transmembrane region" description="Helical" evidence="1">
    <location>
        <begin position="80"/>
        <end position="100"/>
    </location>
</feature>
<dbReference type="Proteomes" id="UP000233597">
    <property type="component" value="Unassembled WGS sequence"/>
</dbReference>
<keyword evidence="1" id="KW-1133">Transmembrane helix</keyword>
<sequence>MTTSLNLPSTAEIDGAVNAIISYAQQQGLNPSNDELYGLRLQIMKLGQDMPIVIQALAATTTGTDALPAMPDAAKTKMFAEIRATIFISLVAAGVVFFLLQDMPKIGLPVALFIGLAPGVAAITRYFLARKKAKARSEVTS</sequence>
<gene>
    <name evidence="2" type="ORF">COO20_21520</name>
</gene>
<dbReference type="RefSeq" id="WP_101270283.1">
    <property type="nucleotide sequence ID" value="NZ_NWTK01000017.1"/>
</dbReference>
<evidence type="ECO:0000313" key="3">
    <source>
        <dbReference type="Proteomes" id="UP000233597"/>
    </source>
</evidence>